<dbReference type="Gene3D" id="3.40.50.1110">
    <property type="entry name" value="SGNH hydrolase"/>
    <property type="match status" value="2"/>
</dbReference>
<comment type="caution">
    <text evidence="6">The sequence shown here is derived from an EMBL/GenBank/DDBJ whole genome shotgun (WGS) entry which is preliminary data.</text>
</comment>
<keyword evidence="7" id="KW-1185">Reference proteome</keyword>
<dbReference type="Pfam" id="PF00657">
    <property type="entry name" value="Lipase_GDSL"/>
    <property type="match status" value="2"/>
</dbReference>
<keyword evidence="4" id="KW-0443">Lipid metabolism</keyword>
<dbReference type="InterPro" id="IPR001087">
    <property type="entry name" value="GDSL"/>
</dbReference>
<dbReference type="InterPro" id="IPR036514">
    <property type="entry name" value="SGNH_hydro_sf"/>
</dbReference>
<organism evidence="6 7">
    <name type="scientific">Xanthoceras sorbifolium</name>
    <dbReference type="NCBI Taxonomy" id="99658"/>
    <lineage>
        <taxon>Eukaryota</taxon>
        <taxon>Viridiplantae</taxon>
        <taxon>Streptophyta</taxon>
        <taxon>Embryophyta</taxon>
        <taxon>Tracheophyta</taxon>
        <taxon>Spermatophyta</taxon>
        <taxon>Magnoliopsida</taxon>
        <taxon>eudicotyledons</taxon>
        <taxon>Gunneridae</taxon>
        <taxon>Pentapetalae</taxon>
        <taxon>rosids</taxon>
        <taxon>malvids</taxon>
        <taxon>Sapindales</taxon>
        <taxon>Sapindaceae</taxon>
        <taxon>Xanthoceroideae</taxon>
        <taxon>Xanthoceras</taxon>
    </lineage>
</organism>
<dbReference type="CDD" id="cd01837">
    <property type="entry name" value="SGNH_plant_lipase_like"/>
    <property type="match status" value="1"/>
</dbReference>
<dbReference type="PANTHER" id="PTHR46020">
    <property type="entry name" value="OSJNBB0059K02.9 PROTEIN"/>
    <property type="match status" value="1"/>
</dbReference>
<keyword evidence="5" id="KW-0732">Signal</keyword>
<proteinExistence type="inferred from homology"/>
<evidence type="ECO:0000256" key="3">
    <source>
        <dbReference type="ARBA" id="ARBA00022963"/>
    </source>
</evidence>
<protein>
    <recommendedName>
        <fullName evidence="8">GDSL esterase/lipase</fullName>
    </recommendedName>
</protein>
<evidence type="ECO:0008006" key="8">
    <source>
        <dbReference type="Google" id="ProtNLM"/>
    </source>
</evidence>
<name>A0ABQ8HA78_9ROSI</name>
<gene>
    <name evidence="6" type="ORF">JRO89_XS12G0005900</name>
</gene>
<evidence type="ECO:0000313" key="7">
    <source>
        <dbReference type="Proteomes" id="UP000827721"/>
    </source>
</evidence>
<feature type="chain" id="PRO_5046692944" description="GDSL esterase/lipase" evidence="5">
    <location>
        <begin position="28"/>
        <end position="687"/>
    </location>
</feature>
<keyword evidence="3" id="KW-0442">Lipid degradation</keyword>
<sequence length="687" mass="77008">MDTKKLLSSLFYFFLVSLLSGNQQVQGDHHHHHNHRHLFDFRPSKLFVFGDSYADTGNIGKSVPDSWKKPYGITFPGKPAGRFSDGRVLTDYLAKFMGIKSPIPYKFRRVGGKRLRNGMNFAHGGSGVFETLPAVPNMTTQIDFFQQLIKEGVYHPLELHRSSVALVVLSGNDYSIYSARNGSDQGWKSLIIHVVNQHTLNLKRIHGLGVRKVAVTLMQPLGCLPKSSAAYSYQKCNETENSYVKFHNHLLGQAVAELNKQTMDYPFVILDLNRAFETVFANKGSRKFENPFKPCCVGISKTGRFCVSYPWLWCGGHLHFHKPPLYGHGGHLRLAIEMEHVESISRNQHVQGDHHHHHHHHHNHRHLFDFRPTKLFVFGDSYADTGNIGKSVSDSWKEPYGITFPGKPAGRFSDGRVLTDYLAKFMGIKSPIPYKFRRVGGKHLRNGMNFAYGGSGVFETLSPMPNMTTQIDFFQQLIKEGVYLPLELQRSSVALVVLSGNDYSAYIARNGSDQGFPSFITQVVNQLTLNLKTIQSLGLKKVAVTALQPLGCLPRRTFASSFQQCNGTQNALVNFHNSLLQQAVAKLNNETIKDHSTFVILDLYSAFMTVFANKGDPLGSSKFENPLKLCCVGTSIEDSCGSVDESGAKKYTVCDNPEATFFWDTVHPTQEGWRAVYSALQANLEQL</sequence>
<evidence type="ECO:0000313" key="6">
    <source>
        <dbReference type="EMBL" id="KAH7553385.1"/>
    </source>
</evidence>
<evidence type="ECO:0000256" key="5">
    <source>
        <dbReference type="SAM" id="SignalP"/>
    </source>
</evidence>
<evidence type="ECO:0000256" key="4">
    <source>
        <dbReference type="ARBA" id="ARBA00023098"/>
    </source>
</evidence>
<dbReference type="Proteomes" id="UP000827721">
    <property type="component" value="Unassembled WGS sequence"/>
</dbReference>
<comment type="similarity">
    <text evidence="1">Belongs to the 'GDSL' lipolytic enzyme family.</text>
</comment>
<reference evidence="6 7" key="1">
    <citation type="submission" date="2021-02" db="EMBL/GenBank/DDBJ databases">
        <title>Plant Genome Project.</title>
        <authorList>
            <person name="Zhang R.-G."/>
        </authorList>
    </citation>
    <scope>NUCLEOTIDE SEQUENCE [LARGE SCALE GENOMIC DNA]</scope>
    <source>
        <tissue evidence="6">Leaves</tissue>
    </source>
</reference>
<accession>A0ABQ8HA78</accession>
<dbReference type="EMBL" id="JAFEMO010000012">
    <property type="protein sequence ID" value="KAH7553385.1"/>
    <property type="molecule type" value="Genomic_DNA"/>
</dbReference>
<keyword evidence="2" id="KW-0378">Hydrolase</keyword>
<dbReference type="PANTHER" id="PTHR46020:SF32">
    <property type="entry name" value="GDSL ESTERASE_LIPASE"/>
    <property type="match status" value="1"/>
</dbReference>
<dbReference type="InterPro" id="IPR035669">
    <property type="entry name" value="SGNH_plant_lipase-like"/>
</dbReference>
<dbReference type="SUPFAM" id="SSF52266">
    <property type="entry name" value="SGNH hydrolase"/>
    <property type="match status" value="1"/>
</dbReference>
<evidence type="ECO:0000256" key="1">
    <source>
        <dbReference type="ARBA" id="ARBA00008668"/>
    </source>
</evidence>
<evidence type="ECO:0000256" key="2">
    <source>
        <dbReference type="ARBA" id="ARBA00022801"/>
    </source>
</evidence>
<feature type="signal peptide" evidence="5">
    <location>
        <begin position="1"/>
        <end position="27"/>
    </location>
</feature>